<sequence length="92" mass="10066">CNHIHSDIHKNVASSFPHYGHSGIVEAARELFMQIEGNPGEHDNESYGFLSKLLGFGCECFGYNIRIVGHSLGGAIAALLGLQNQVFFESLF</sequence>
<evidence type="ECO:0000256" key="1">
    <source>
        <dbReference type="ARBA" id="ARBA00022801"/>
    </source>
</evidence>
<gene>
    <name evidence="3" type="ORF">A2U01_0008524</name>
</gene>
<dbReference type="PANTHER" id="PTHR47030">
    <property type="entry name" value="LIPASE CLASS 3 FAMILY PROTEIN"/>
    <property type="match status" value="1"/>
</dbReference>
<reference evidence="3 4" key="1">
    <citation type="journal article" date="2018" name="Front. Plant Sci.">
        <title>Red Clover (Trifolium pratense) and Zigzag Clover (T. medium) - A Picture of Genomic Similarities and Differences.</title>
        <authorList>
            <person name="Dluhosova J."/>
            <person name="Istvanek J."/>
            <person name="Nedelnik J."/>
            <person name="Repkova J."/>
        </authorList>
    </citation>
    <scope>NUCLEOTIDE SEQUENCE [LARGE SCALE GENOMIC DNA]</scope>
    <source>
        <strain evidence="4">cv. 10/8</strain>
        <tissue evidence="3">Leaf</tissue>
    </source>
</reference>
<keyword evidence="4" id="KW-1185">Reference proteome</keyword>
<dbReference type="Gene3D" id="3.40.50.1820">
    <property type="entry name" value="alpha/beta hydrolase"/>
    <property type="match status" value="1"/>
</dbReference>
<dbReference type="GO" id="GO:0016787">
    <property type="term" value="F:hydrolase activity"/>
    <property type="evidence" value="ECO:0007669"/>
    <property type="project" value="UniProtKB-KW"/>
</dbReference>
<comment type="caution">
    <text evidence="3">The sequence shown here is derived from an EMBL/GenBank/DDBJ whole genome shotgun (WGS) entry which is preliminary data.</text>
</comment>
<dbReference type="SUPFAM" id="SSF53474">
    <property type="entry name" value="alpha/beta-Hydrolases"/>
    <property type="match status" value="1"/>
</dbReference>
<dbReference type="Proteomes" id="UP000265520">
    <property type="component" value="Unassembled WGS sequence"/>
</dbReference>
<protein>
    <submittedName>
        <fullName evidence="3">Sn1-specific diacylglycerol lipase beta-like protein</fullName>
    </submittedName>
</protein>
<evidence type="ECO:0000313" key="4">
    <source>
        <dbReference type="Proteomes" id="UP000265520"/>
    </source>
</evidence>
<dbReference type="GO" id="GO:0006629">
    <property type="term" value="P:lipid metabolic process"/>
    <property type="evidence" value="ECO:0007669"/>
    <property type="project" value="InterPro"/>
</dbReference>
<dbReference type="PANTHER" id="PTHR47030:SF2">
    <property type="entry name" value="LIPASE CLASS 3 FAMILY PROTEIN"/>
    <property type="match status" value="1"/>
</dbReference>
<organism evidence="3 4">
    <name type="scientific">Trifolium medium</name>
    <dbReference type="NCBI Taxonomy" id="97028"/>
    <lineage>
        <taxon>Eukaryota</taxon>
        <taxon>Viridiplantae</taxon>
        <taxon>Streptophyta</taxon>
        <taxon>Embryophyta</taxon>
        <taxon>Tracheophyta</taxon>
        <taxon>Spermatophyta</taxon>
        <taxon>Magnoliopsida</taxon>
        <taxon>eudicotyledons</taxon>
        <taxon>Gunneridae</taxon>
        <taxon>Pentapetalae</taxon>
        <taxon>rosids</taxon>
        <taxon>fabids</taxon>
        <taxon>Fabales</taxon>
        <taxon>Fabaceae</taxon>
        <taxon>Papilionoideae</taxon>
        <taxon>50 kb inversion clade</taxon>
        <taxon>NPAAA clade</taxon>
        <taxon>Hologalegina</taxon>
        <taxon>IRL clade</taxon>
        <taxon>Trifolieae</taxon>
        <taxon>Trifolium</taxon>
    </lineage>
</organism>
<evidence type="ECO:0000313" key="3">
    <source>
        <dbReference type="EMBL" id="MCH87647.1"/>
    </source>
</evidence>
<dbReference type="EMBL" id="LXQA010012646">
    <property type="protein sequence ID" value="MCH87647.1"/>
    <property type="molecule type" value="Genomic_DNA"/>
</dbReference>
<feature type="non-terminal residue" evidence="3">
    <location>
        <position position="1"/>
    </location>
</feature>
<dbReference type="InterPro" id="IPR002921">
    <property type="entry name" value="Fungal_lipase-type"/>
</dbReference>
<name>A0A392MJJ1_9FABA</name>
<dbReference type="InterPro" id="IPR029058">
    <property type="entry name" value="AB_hydrolase_fold"/>
</dbReference>
<evidence type="ECO:0000259" key="2">
    <source>
        <dbReference type="Pfam" id="PF01764"/>
    </source>
</evidence>
<feature type="domain" description="Fungal lipase-type" evidence="2">
    <location>
        <begin position="62"/>
        <end position="82"/>
    </location>
</feature>
<proteinExistence type="predicted"/>
<keyword evidence="1" id="KW-0378">Hydrolase</keyword>
<dbReference type="Pfam" id="PF01764">
    <property type="entry name" value="Lipase_3"/>
    <property type="match status" value="1"/>
</dbReference>
<accession>A0A392MJJ1</accession>
<dbReference type="AlphaFoldDB" id="A0A392MJJ1"/>